<gene>
    <name evidence="2" type="ORF">TL08_01605</name>
</gene>
<evidence type="ECO:0000313" key="3">
    <source>
        <dbReference type="Proteomes" id="UP000095210"/>
    </source>
</evidence>
<dbReference type="RefSeq" id="WP_084642405.1">
    <property type="nucleotide sequence ID" value="NZ_CP014859.1"/>
</dbReference>
<dbReference type="GO" id="GO:0005737">
    <property type="term" value="C:cytoplasm"/>
    <property type="evidence" value="ECO:0007669"/>
    <property type="project" value="TreeGrafter"/>
</dbReference>
<dbReference type="SUPFAM" id="SSF55729">
    <property type="entry name" value="Acyl-CoA N-acyltransferases (Nat)"/>
    <property type="match status" value="1"/>
</dbReference>
<dbReference type="PANTHER" id="PTHR43441:SF10">
    <property type="entry name" value="ACETYLTRANSFERASE"/>
    <property type="match status" value="1"/>
</dbReference>
<reference evidence="3" key="1">
    <citation type="submission" date="2016-03" db="EMBL/GenBank/DDBJ databases">
        <title>Complete genome sequence of the type strain Actinoalloteichus hymeniacidonis DSM 45092.</title>
        <authorList>
            <person name="Schaffert L."/>
            <person name="Albersmeier A."/>
            <person name="Winkler A."/>
            <person name="Kalinowski J."/>
            <person name="Zotchev S."/>
            <person name="Ruckert C."/>
        </authorList>
    </citation>
    <scope>NUCLEOTIDE SEQUENCE [LARGE SCALE GENOMIC DNA]</scope>
    <source>
        <strain evidence="3">HPA177(T) (DSM 45092(T))</strain>
    </source>
</reference>
<organism evidence="2 3">
    <name type="scientific">Actinoalloteichus hymeniacidonis</name>
    <dbReference type="NCBI Taxonomy" id="340345"/>
    <lineage>
        <taxon>Bacteria</taxon>
        <taxon>Bacillati</taxon>
        <taxon>Actinomycetota</taxon>
        <taxon>Actinomycetes</taxon>
        <taxon>Pseudonocardiales</taxon>
        <taxon>Pseudonocardiaceae</taxon>
        <taxon>Actinoalloteichus</taxon>
    </lineage>
</organism>
<dbReference type="GO" id="GO:1990189">
    <property type="term" value="F:protein N-terminal-serine acetyltransferase activity"/>
    <property type="evidence" value="ECO:0007669"/>
    <property type="project" value="TreeGrafter"/>
</dbReference>
<protein>
    <submittedName>
        <fullName evidence="2">Acetyltransferase, ribosomal protein N-acetylase</fullName>
    </submittedName>
</protein>
<feature type="domain" description="N-acetyltransferase" evidence="1">
    <location>
        <begin position="37"/>
        <end position="198"/>
    </location>
</feature>
<sequence length="203" mass="22231">MGNERHPGTVRAASRRAIPPGRAADLRDLPIRSDGRVLLRAWQIDDLPAIIEAADDPYIPLITTIPAGCSMVQASAWLRRQWTQAAEGFGIPLAIIDESTGESAGMVTINGIDWTHRRGAMGYWLLPRHRGKGLARAAVELTVGLARDLDLLRVEALVEVDNGPSQAVCRANGFAEEGTLRSYLRIGERHRDMIMFSRLLSGS</sequence>
<evidence type="ECO:0000313" key="2">
    <source>
        <dbReference type="EMBL" id="AOS61160.1"/>
    </source>
</evidence>
<name>A0AAC9HLN8_9PSEU</name>
<keyword evidence="2" id="KW-0687">Ribonucleoprotein</keyword>
<evidence type="ECO:0000259" key="1">
    <source>
        <dbReference type="PROSITE" id="PS51186"/>
    </source>
</evidence>
<dbReference type="GO" id="GO:0005840">
    <property type="term" value="C:ribosome"/>
    <property type="evidence" value="ECO:0007669"/>
    <property type="project" value="UniProtKB-KW"/>
</dbReference>
<dbReference type="InterPro" id="IPR051908">
    <property type="entry name" value="Ribosomal_N-acetyltransferase"/>
</dbReference>
<dbReference type="InterPro" id="IPR016181">
    <property type="entry name" value="Acyl_CoA_acyltransferase"/>
</dbReference>
<dbReference type="EMBL" id="CP014859">
    <property type="protein sequence ID" value="AOS61160.1"/>
    <property type="molecule type" value="Genomic_DNA"/>
</dbReference>
<proteinExistence type="predicted"/>
<accession>A0AAC9HLN8</accession>
<dbReference type="PROSITE" id="PS51186">
    <property type="entry name" value="GNAT"/>
    <property type="match status" value="1"/>
</dbReference>
<dbReference type="InterPro" id="IPR000182">
    <property type="entry name" value="GNAT_dom"/>
</dbReference>
<dbReference type="PANTHER" id="PTHR43441">
    <property type="entry name" value="RIBOSOMAL-PROTEIN-SERINE ACETYLTRANSFERASE"/>
    <property type="match status" value="1"/>
</dbReference>
<dbReference type="GO" id="GO:0008999">
    <property type="term" value="F:protein-N-terminal-alanine acetyltransferase activity"/>
    <property type="evidence" value="ECO:0007669"/>
    <property type="project" value="TreeGrafter"/>
</dbReference>
<keyword evidence="3" id="KW-1185">Reference proteome</keyword>
<dbReference type="AlphaFoldDB" id="A0AAC9HLN8"/>
<dbReference type="Proteomes" id="UP000095210">
    <property type="component" value="Chromosome"/>
</dbReference>
<dbReference type="KEGG" id="ahm:TL08_01605"/>
<dbReference type="Pfam" id="PF13302">
    <property type="entry name" value="Acetyltransf_3"/>
    <property type="match status" value="1"/>
</dbReference>
<dbReference type="Gene3D" id="3.40.630.30">
    <property type="match status" value="1"/>
</dbReference>
<keyword evidence="2" id="KW-0689">Ribosomal protein</keyword>